<dbReference type="AlphaFoldDB" id="A0A1I1NPW0"/>
<evidence type="ECO:0000313" key="19">
    <source>
        <dbReference type="Proteomes" id="UP000198611"/>
    </source>
</evidence>
<reference evidence="18 19" key="1">
    <citation type="submission" date="2016-10" db="EMBL/GenBank/DDBJ databases">
        <authorList>
            <person name="de Groot N.N."/>
        </authorList>
    </citation>
    <scope>NUCLEOTIDE SEQUENCE [LARGE SCALE GENOMIC DNA]</scope>
    <source>
        <strain evidence="18 19">HL3</strain>
    </source>
</reference>
<dbReference type="GO" id="GO:0005886">
    <property type="term" value="C:plasma membrane"/>
    <property type="evidence" value="ECO:0007669"/>
    <property type="project" value="UniProtKB-SubCell"/>
</dbReference>
<evidence type="ECO:0000256" key="7">
    <source>
        <dbReference type="ARBA" id="ARBA00022475"/>
    </source>
</evidence>
<keyword evidence="11 17" id="KW-0812">Transmembrane</keyword>
<keyword evidence="14 17" id="KW-1133">Transmembrane helix</keyword>
<keyword evidence="9" id="KW-0816">Tricarboxylic acid cycle</keyword>
<dbReference type="SUPFAM" id="SSF81343">
    <property type="entry name" value="Fumarate reductase respiratory complex transmembrane subunits"/>
    <property type="match status" value="1"/>
</dbReference>
<evidence type="ECO:0000256" key="6">
    <source>
        <dbReference type="ARBA" id="ARBA00022448"/>
    </source>
</evidence>
<keyword evidence="15" id="KW-0408">Iron</keyword>
<keyword evidence="10" id="KW-0349">Heme</keyword>
<protein>
    <recommendedName>
        <fullName evidence="5">Succinate dehydrogenase hydrophobic membrane anchor subunit</fullName>
    </recommendedName>
</protein>
<dbReference type="InterPro" id="IPR034804">
    <property type="entry name" value="SQR/QFR_C/D"/>
</dbReference>
<dbReference type="GO" id="GO:0017004">
    <property type="term" value="P:cytochrome complex assembly"/>
    <property type="evidence" value="ECO:0007669"/>
    <property type="project" value="TreeGrafter"/>
</dbReference>
<evidence type="ECO:0000256" key="16">
    <source>
        <dbReference type="ARBA" id="ARBA00023136"/>
    </source>
</evidence>
<evidence type="ECO:0000256" key="9">
    <source>
        <dbReference type="ARBA" id="ARBA00022532"/>
    </source>
</evidence>
<evidence type="ECO:0000256" key="14">
    <source>
        <dbReference type="ARBA" id="ARBA00022989"/>
    </source>
</evidence>
<keyword evidence="12" id="KW-0479">Metal-binding</keyword>
<evidence type="ECO:0000256" key="3">
    <source>
        <dbReference type="ARBA" id="ARBA00004429"/>
    </source>
</evidence>
<evidence type="ECO:0000256" key="1">
    <source>
        <dbReference type="ARBA" id="ARBA00001971"/>
    </source>
</evidence>
<dbReference type="NCBIfam" id="TIGR02968">
    <property type="entry name" value="succ_dehyd_anc"/>
    <property type="match status" value="1"/>
</dbReference>
<evidence type="ECO:0000256" key="15">
    <source>
        <dbReference type="ARBA" id="ARBA00023004"/>
    </source>
</evidence>
<dbReference type="RefSeq" id="WP_093427043.1">
    <property type="nucleotide sequence ID" value="NZ_FOMJ01000001.1"/>
</dbReference>
<dbReference type="GO" id="GO:0046872">
    <property type="term" value="F:metal ion binding"/>
    <property type="evidence" value="ECO:0007669"/>
    <property type="project" value="UniProtKB-KW"/>
</dbReference>
<sequence>MKADHAGLRAWMLQRLSAVYLIGFVALFGGRLLWAPPADHAEWAGWLARPGVATAITLAWLALAVHAWIGVRDITMDYLHFTAARFILLVAVAFGLLWLGVHLAAILASIPAGGTP</sequence>
<keyword evidence="13" id="KW-0249">Electron transport</keyword>
<evidence type="ECO:0000256" key="2">
    <source>
        <dbReference type="ARBA" id="ARBA00004050"/>
    </source>
</evidence>
<dbReference type="GO" id="GO:0006099">
    <property type="term" value="P:tricarboxylic acid cycle"/>
    <property type="evidence" value="ECO:0007669"/>
    <property type="project" value="UniProtKB-UniPathway"/>
</dbReference>
<keyword evidence="7" id="KW-1003">Cell membrane</keyword>
<keyword evidence="6" id="KW-0813">Transport</keyword>
<keyword evidence="8" id="KW-0997">Cell inner membrane</keyword>
<evidence type="ECO:0000256" key="8">
    <source>
        <dbReference type="ARBA" id="ARBA00022519"/>
    </source>
</evidence>
<comment type="cofactor">
    <cofactor evidence="1">
        <name>heme</name>
        <dbReference type="ChEBI" id="CHEBI:30413"/>
    </cofactor>
</comment>
<proteinExistence type="predicted"/>
<dbReference type="EMBL" id="FOMJ01000001">
    <property type="protein sequence ID" value="SFC99456.1"/>
    <property type="molecule type" value="Genomic_DNA"/>
</dbReference>
<gene>
    <name evidence="18" type="ORF">SAMN05660831_00370</name>
</gene>
<keyword evidence="16 17" id="KW-0472">Membrane</keyword>
<dbReference type="Gene3D" id="1.20.1300.10">
    <property type="entry name" value="Fumarate reductase/succinate dehydrogenase, transmembrane subunit"/>
    <property type="match status" value="1"/>
</dbReference>
<dbReference type="STRING" id="1123397.SAMN05660831_00370"/>
<dbReference type="GO" id="GO:0009055">
    <property type="term" value="F:electron transfer activity"/>
    <property type="evidence" value="ECO:0007669"/>
    <property type="project" value="TreeGrafter"/>
</dbReference>
<dbReference type="PANTHER" id="PTHR38689">
    <property type="entry name" value="SUCCINATE DEHYDROGENASE HYDROPHOBIC MEMBRANE ANCHOR SUBUNIT"/>
    <property type="match status" value="1"/>
</dbReference>
<organism evidence="18 19">
    <name type="scientific">Thiohalospira halophila DSM 15071</name>
    <dbReference type="NCBI Taxonomy" id="1123397"/>
    <lineage>
        <taxon>Bacteria</taxon>
        <taxon>Pseudomonadati</taxon>
        <taxon>Pseudomonadota</taxon>
        <taxon>Gammaproteobacteria</taxon>
        <taxon>Thiohalospirales</taxon>
        <taxon>Thiohalospiraceae</taxon>
        <taxon>Thiohalospira</taxon>
    </lineage>
</organism>
<feature type="transmembrane region" description="Helical" evidence="17">
    <location>
        <begin position="46"/>
        <end position="71"/>
    </location>
</feature>
<evidence type="ECO:0000313" key="18">
    <source>
        <dbReference type="EMBL" id="SFC99456.1"/>
    </source>
</evidence>
<dbReference type="GO" id="GO:0020037">
    <property type="term" value="F:heme binding"/>
    <property type="evidence" value="ECO:0007669"/>
    <property type="project" value="InterPro"/>
</dbReference>
<evidence type="ECO:0000256" key="17">
    <source>
        <dbReference type="SAM" id="Phobius"/>
    </source>
</evidence>
<dbReference type="PANTHER" id="PTHR38689:SF1">
    <property type="entry name" value="SUCCINATE DEHYDROGENASE HYDROPHOBIC MEMBRANE ANCHOR SUBUNIT"/>
    <property type="match status" value="1"/>
</dbReference>
<feature type="transmembrane region" description="Helical" evidence="17">
    <location>
        <begin position="83"/>
        <end position="110"/>
    </location>
</feature>
<dbReference type="InterPro" id="IPR000701">
    <property type="entry name" value="SuccDH_FuR_B_TM-su"/>
</dbReference>
<dbReference type="OrthoDB" id="5612767at2"/>
<dbReference type="UniPathway" id="UPA00223"/>
<feature type="transmembrane region" description="Helical" evidence="17">
    <location>
        <begin position="12"/>
        <end position="34"/>
    </location>
</feature>
<comment type="subcellular location">
    <subcellularLocation>
        <location evidence="3">Cell inner membrane</location>
        <topology evidence="3">Multi-pass membrane protein</topology>
    </subcellularLocation>
</comment>
<evidence type="ECO:0000256" key="4">
    <source>
        <dbReference type="ARBA" id="ARBA00005163"/>
    </source>
</evidence>
<accession>A0A1I1NPW0</accession>
<evidence type="ECO:0000256" key="11">
    <source>
        <dbReference type="ARBA" id="ARBA00022692"/>
    </source>
</evidence>
<comment type="function">
    <text evidence="2">Membrane-anchoring subunit of succinate dehydrogenase (SDH).</text>
</comment>
<evidence type="ECO:0000256" key="5">
    <source>
        <dbReference type="ARBA" id="ARBA00019425"/>
    </source>
</evidence>
<evidence type="ECO:0000256" key="12">
    <source>
        <dbReference type="ARBA" id="ARBA00022723"/>
    </source>
</evidence>
<comment type="pathway">
    <text evidence="4">Carbohydrate metabolism; tricarboxylic acid cycle.</text>
</comment>
<evidence type="ECO:0000256" key="13">
    <source>
        <dbReference type="ARBA" id="ARBA00022982"/>
    </source>
</evidence>
<dbReference type="Pfam" id="PF01127">
    <property type="entry name" value="Sdh_cyt"/>
    <property type="match status" value="1"/>
</dbReference>
<dbReference type="Proteomes" id="UP000198611">
    <property type="component" value="Unassembled WGS sequence"/>
</dbReference>
<keyword evidence="19" id="KW-1185">Reference proteome</keyword>
<dbReference type="InterPro" id="IPR014312">
    <property type="entry name" value="Succ_DH_anchor"/>
</dbReference>
<name>A0A1I1NPW0_9GAMM</name>
<evidence type="ECO:0000256" key="10">
    <source>
        <dbReference type="ARBA" id="ARBA00022617"/>
    </source>
</evidence>